<feature type="chain" id="PRO_5030873324" description="Thioredoxin domain-containing protein" evidence="2">
    <location>
        <begin position="21"/>
        <end position="310"/>
    </location>
</feature>
<evidence type="ECO:0000256" key="1">
    <source>
        <dbReference type="SAM" id="MobiDB-lite"/>
    </source>
</evidence>
<feature type="signal peptide" evidence="2">
    <location>
        <begin position="1"/>
        <end position="20"/>
    </location>
</feature>
<feature type="region of interest" description="Disordered" evidence="1">
    <location>
        <begin position="50"/>
        <end position="69"/>
    </location>
</feature>
<dbReference type="AlphaFoldDB" id="A0A7R9YDW0"/>
<reference evidence="3" key="1">
    <citation type="submission" date="2021-01" db="EMBL/GenBank/DDBJ databases">
        <authorList>
            <person name="Corre E."/>
            <person name="Pelletier E."/>
            <person name="Niang G."/>
            <person name="Scheremetjew M."/>
            <person name="Finn R."/>
            <person name="Kale V."/>
            <person name="Holt S."/>
            <person name="Cochrane G."/>
            <person name="Meng A."/>
            <person name="Brown T."/>
            <person name="Cohen L."/>
        </authorList>
    </citation>
    <scope>NUCLEOTIDE SEQUENCE</scope>
    <source>
        <strain evidence="3">CCMP2078</strain>
    </source>
</reference>
<keyword evidence="2" id="KW-0732">Signal</keyword>
<protein>
    <recommendedName>
        <fullName evidence="4">Thioredoxin domain-containing protein</fullName>
    </recommendedName>
</protein>
<accession>A0A7R9YDW0</accession>
<evidence type="ECO:0000256" key="2">
    <source>
        <dbReference type="SAM" id="SignalP"/>
    </source>
</evidence>
<name>A0A7R9YDW0_9STRA</name>
<sequence>MRKLLISLVASLTLRWSGDALVSAFTLATAGRQRLSHGFLLHARRRKASDDGAADAGKGPKGEDFDFEDDDEDEALGEARLPMVGDFGGFEEGVSAAGEEGVADPGEEHTDEEDDLPDDWTYDEPTYSFEYNKQYGTVDNSQAFQTSHNGTVKTAFVSNLKAEDQWEEDEEMAYFYTSVDDFPYPMEQPEHRGFLVIVTSDAAEDVRVAGDVIDRMSQRFGARLLITHHRFDKLPVDTYREFPETIRGSGNLFEIWFEGWEGKLLFSRNAQKGDKRPPSEEEIKAMIEDVDRMTCDEAYKHIDANRVEGI</sequence>
<evidence type="ECO:0008006" key="4">
    <source>
        <dbReference type="Google" id="ProtNLM"/>
    </source>
</evidence>
<organism evidence="3">
    <name type="scientific">Pinguiococcus pyrenoidosus</name>
    <dbReference type="NCBI Taxonomy" id="172671"/>
    <lineage>
        <taxon>Eukaryota</taxon>
        <taxon>Sar</taxon>
        <taxon>Stramenopiles</taxon>
        <taxon>Ochrophyta</taxon>
        <taxon>Pinguiophyceae</taxon>
        <taxon>Pinguiochrysidales</taxon>
        <taxon>Pinguiochrysidaceae</taxon>
        <taxon>Pinguiococcus</taxon>
    </lineage>
</organism>
<proteinExistence type="predicted"/>
<gene>
    <name evidence="3" type="ORF">PPYR1160_LOCUS9608</name>
</gene>
<feature type="compositionally biased region" description="Acidic residues" evidence="1">
    <location>
        <begin position="109"/>
        <end position="119"/>
    </location>
</feature>
<feature type="region of interest" description="Disordered" evidence="1">
    <location>
        <begin position="97"/>
        <end position="119"/>
    </location>
</feature>
<dbReference type="EMBL" id="HBEA01012611">
    <property type="protein sequence ID" value="CAD8260106.1"/>
    <property type="molecule type" value="Transcribed_RNA"/>
</dbReference>
<evidence type="ECO:0000313" key="3">
    <source>
        <dbReference type="EMBL" id="CAD8260106.1"/>
    </source>
</evidence>